<dbReference type="EMBL" id="AHMH02000078">
    <property type="protein sequence ID" value="EMN00715.1"/>
    <property type="molecule type" value="Genomic_DNA"/>
</dbReference>
<reference evidence="1 3" key="1">
    <citation type="submission" date="2013-01" db="EMBL/GenBank/DDBJ databases">
        <authorList>
            <person name="Harkins D.M."/>
            <person name="Durkin A.S."/>
            <person name="Brinkac L.M."/>
            <person name="Haft D.H."/>
            <person name="Selengut J.D."/>
            <person name="Sanka R."/>
            <person name="DePew J."/>
            <person name="Purushe J."/>
            <person name="Whelen A.C."/>
            <person name="Vinetz J.M."/>
            <person name="Sutton G.G."/>
            <person name="Nierman W.C."/>
            <person name="Fouts D.E."/>
        </authorList>
    </citation>
    <scope>NUCLEOTIDE SEQUENCE [LARGE SCALE GENOMIC DNA]</scope>
    <source>
        <strain evidence="1 3">2007001578</strain>
    </source>
</reference>
<accession>A0ABN0J1H4</accession>
<evidence type="ECO:0000313" key="2">
    <source>
        <dbReference type="EMBL" id="EMN01187.1"/>
    </source>
</evidence>
<evidence type="ECO:0000313" key="1">
    <source>
        <dbReference type="EMBL" id="EMN00715.1"/>
    </source>
</evidence>
<dbReference type="Proteomes" id="UP000012099">
    <property type="component" value="Unassembled WGS sequence"/>
</dbReference>
<proteinExistence type="predicted"/>
<sequence length="46" mass="5318">MILTSEFFLNFPQFEAGTKKSFKSGTCVEPKTKLFQKTSCRTFSFE</sequence>
<keyword evidence="3" id="KW-1185">Reference proteome</keyword>
<name>A0ABN0J1H4_9LEPT</name>
<organism evidence="1 3">
    <name type="scientific">Leptospira noguchii str. 2007001578</name>
    <dbReference type="NCBI Taxonomy" id="1049974"/>
    <lineage>
        <taxon>Bacteria</taxon>
        <taxon>Pseudomonadati</taxon>
        <taxon>Spirochaetota</taxon>
        <taxon>Spirochaetia</taxon>
        <taxon>Leptospirales</taxon>
        <taxon>Leptospiraceae</taxon>
        <taxon>Leptospira</taxon>
    </lineage>
</organism>
<comment type="caution">
    <text evidence="1">The sequence shown here is derived from an EMBL/GenBank/DDBJ whole genome shotgun (WGS) entry which is preliminary data.</text>
</comment>
<evidence type="ECO:0000313" key="3">
    <source>
        <dbReference type="Proteomes" id="UP000012099"/>
    </source>
</evidence>
<protein>
    <submittedName>
        <fullName evidence="1">Uncharacterized protein</fullName>
    </submittedName>
</protein>
<gene>
    <name evidence="2" type="ORF">LEP1GSC035_0299</name>
    <name evidence="1" type="ORF">LEP1GSC035_0381</name>
</gene>
<dbReference type="EMBL" id="AHMH02000058">
    <property type="protein sequence ID" value="EMN01187.1"/>
    <property type="molecule type" value="Genomic_DNA"/>
</dbReference>